<evidence type="ECO:0000313" key="2">
    <source>
        <dbReference type="EMBL" id="MDR7298718.1"/>
    </source>
</evidence>
<feature type="domain" description="Pyridoxamine 5'-phosphate oxidase N-terminal" evidence="1">
    <location>
        <begin position="41"/>
        <end position="137"/>
    </location>
</feature>
<comment type="caution">
    <text evidence="2">The sequence shown here is derived from an EMBL/GenBank/DDBJ whole genome shotgun (WGS) entry which is preliminary data.</text>
</comment>
<dbReference type="NCBIfam" id="TIGR04025">
    <property type="entry name" value="PPOX_FMN_DR2398"/>
    <property type="match status" value="1"/>
</dbReference>
<evidence type="ECO:0000313" key="3">
    <source>
        <dbReference type="Proteomes" id="UP001180536"/>
    </source>
</evidence>
<dbReference type="Gene3D" id="2.30.110.10">
    <property type="entry name" value="Electron Transport, Fmn-binding Protein, Chain A"/>
    <property type="match status" value="1"/>
</dbReference>
<sequence>MTPPSHRLTADIVHSEAQLRALIGEPAAPARAKITDRLNTATRVFIERSPFVCLATSDATGRCDVSPRGDPPGFVRILDERTLLIPERPGNRLADSLRNVLANPHVGLIFIVPGATDTFRVNGRAVITTDAALLAPSALEGRTPVLGLLVDIEEAYTQCSKAFLRSGLWDPARFVDPSALPTGGQVHRAIQGEAFDAAKYDTERAERYRRREGFY</sequence>
<accession>A0ABU1ZE34</accession>
<dbReference type="EMBL" id="JAVDXQ010000006">
    <property type="protein sequence ID" value="MDR7298718.1"/>
    <property type="molecule type" value="Genomic_DNA"/>
</dbReference>
<dbReference type="InterPro" id="IPR011576">
    <property type="entry name" value="Pyridox_Oxase_N"/>
</dbReference>
<dbReference type="Proteomes" id="UP001180536">
    <property type="component" value="Unassembled WGS sequence"/>
</dbReference>
<dbReference type="PANTHER" id="PTHR42815">
    <property type="entry name" value="FAD-BINDING, PUTATIVE (AFU_ORTHOLOGUE AFUA_6G07600)-RELATED"/>
    <property type="match status" value="1"/>
</dbReference>
<reference evidence="2 3" key="1">
    <citation type="submission" date="2023-07" db="EMBL/GenBank/DDBJ databases">
        <title>Sorghum-associated microbial communities from plants grown in Nebraska, USA.</title>
        <authorList>
            <person name="Schachtman D."/>
        </authorList>
    </citation>
    <scope>NUCLEOTIDE SEQUENCE [LARGE SCALE GENOMIC DNA]</scope>
    <source>
        <strain evidence="2 3">BE310</strain>
    </source>
</reference>
<dbReference type="InterPro" id="IPR024029">
    <property type="entry name" value="Pyridox_Oxase_FMN-dep"/>
</dbReference>
<organism evidence="2 3">
    <name type="scientific">Pelomonas aquatica</name>
    <dbReference type="NCBI Taxonomy" id="431058"/>
    <lineage>
        <taxon>Bacteria</taxon>
        <taxon>Pseudomonadati</taxon>
        <taxon>Pseudomonadota</taxon>
        <taxon>Betaproteobacteria</taxon>
        <taxon>Burkholderiales</taxon>
        <taxon>Sphaerotilaceae</taxon>
        <taxon>Roseateles</taxon>
    </lineage>
</organism>
<dbReference type="InterPro" id="IPR012349">
    <property type="entry name" value="Split_barrel_FMN-bd"/>
</dbReference>
<name>A0ABU1ZE34_9BURK</name>
<gene>
    <name evidence="2" type="ORF">J2X16_004086</name>
</gene>
<dbReference type="RefSeq" id="WP_310347827.1">
    <property type="nucleotide sequence ID" value="NZ_JAVDXQ010000006.1"/>
</dbReference>
<dbReference type="PANTHER" id="PTHR42815:SF2">
    <property type="entry name" value="FAD-BINDING, PUTATIVE (AFU_ORTHOLOGUE AFUA_6G07600)-RELATED"/>
    <property type="match status" value="1"/>
</dbReference>
<dbReference type="Pfam" id="PF01243">
    <property type="entry name" value="PNPOx_N"/>
    <property type="match status" value="1"/>
</dbReference>
<protein>
    <submittedName>
        <fullName evidence="2">PPOX class probable FMN-dependent enzyme</fullName>
    </submittedName>
</protein>
<proteinExistence type="predicted"/>
<dbReference type="SUPFAM" id="SSF50475">
    <property type="entry name" value="FMN-binding split barrel"/>
    <property type="match status" value="1"/>
</dbReference>
<evidence type="ECO:0000259" key="1">
    <source>
        <dbReference type="Pfam" id="PF01243"/>
    </source>
</evidence>
<keyword evidence="3" id="KW-1185">Reference proteome</keyword>